<evidence type="ECO:0000313" key="3">
    <source>
        <dbReference type="Proteomes" id="UP000225889"/>
    </source>
</evidence>
<feature type="transmembrane region" description="Helical" evidence="1">
    <location>
        <begin position="33"/>
        <end position="53"/>
    </location>
</feature>
<name>A0A2G3DZR3_9FIRM</name>
<dbReference type="EMBL" id="PDYF01000002">
    <property type="protein sequence ID" value="PHU36527.1"/>
    <property type="molecule type" value="Genomic_DNA"/>
</dbReference>
<feature type="transmembrane region" description="Helical" evidence="1">
    <location>
        <begin position="59"/>
        <end position="78"/>
    </location>
</feature>
<proteinExistence type="predicted"/>
<keyword evidence="1" id="KW-0472">Membrane</keyword>
<gene>
    <name evidence="2" type="ORF">CSX01_00195</name>
</gene>
<feature type="transmembrane region" description="Helical" evidence="1">
    <location>
        <begin position="139"/>
        <end position="161"/>
    </location>
</feature>
<reference evidence="2 3" key="2">
    <citation type="submission" date="2017-10" db="EMBL/GenBank/DDBJ databases">
        <authorList>
            <person name="Banno H."/>
            <person name="Chua N.-H."/>
        </authorList>
    </citation>
    <scope>NUCLEOTIDE SEQUENCE [LARGE SCALE GENOMIC DNA]</scope>
    <source>
        <strain evidence="2 3">JK626</strain>
    </source>
</reference>
<evidence type="ECO:0000256" key="1">
    <source>
        <dbReference type="SAM" id="Phobius"/>
    </source>
</evidence>
<dbReference type="RefSeq" id="WP_099390997.1">
    <property type="nucleotide sequence ID" value="NZ_PDYF01000002.1"/>
</dbReference>
<evidence type="ECO:0008006" key="4">
    <source>
        <dbReference type="Google" id="ProtNLM"/>
    </source>
</evidence>
<protein>
    <recommendedName>
        <fullName evidence="4">PrgI family protein</fullName>
    </recommendedName>
</protein>
<accession>A0A2G3DZR3</accession>
<dbReference type="AlphaFoldDB" id="A0A2G3DZR3"/>
<keyword evidence="1" id="KW-1133">Transmembrane helix</keyword>
<organism evidence="2 3">
    <name type="scientific">Pseudobutyrivibrio ruminis</name>
    <dbReference type="NCBI Taxonomy" id="46206"/>
    <lineage>
        <taxon>Bacteria</taxon>
        <taxon>Bacillati</taxon>
        <taxon>Bacillota</taxon>
        <taxon>Clostridia</taxon>
        <taxon>Lachnospirales</taxon>
        <taxon>Lachnospiraceae</taxon>
        <taxon>Pseudobutyrivibrio</taxon>
    </lineage>
</organism>
<sequence length="185" mass="21024">MAQMERNVNLEEIDSDALFGIDALKGQSILQKIIFFTCLGAGIVANVCMPMFLGTPRVVCIFIFLGLILIGIAFGCNYTQDMTYGKYMYCYFFKPVKTLRYESTEDIGRIKKKAEELKKEEELLLRKEREADPKAQKKLLIKLLAFVLVLVIAVVSALIYVKAVRPVSYHHEVIEETEVESEQGN</sequence>
<keyword evidence="1" id="KW-0812">Transmembrane</keyword>
<dbReference type="Proteomes" id="UP000225889">
    <property type="component" value="Unassembled WGS sequence"/>
</dbReference>
<reference evidence="2 3" key="1">
    <citation type="submission" date="2017-10" db="EMBL/GenBank/DDBJ databases">
        <title>Resolving the taxonomy of Roseburia spp., Eubacterium rectale and Agathobacter spp. through phylogenomic analysis.</title>
        <authorList>
            <person name="Sheridan P.O."/>
            <person name="Walker A.W."/>
            <person name="Duncan S.H."/>
            <person name="Scott K.P."/>
            <person name="Toole P.W.O."/>
            <person name="Luis P."/>
            <person name="Flint H.J."/>
        </authorList>
    </citation>
    <scope>NUCLEOTIDE SEQUENCE [LARGE SCALE GENOMIC DNA]</scope>
    <source>
        <strain evidence="2 3">JK626</strain>
    </source>
</reference>
<evidence type="ECO:0000313" key="2">
    <source>
        <dbReference type="EMBL" id="PHU36527.1"/>
    </source>
</evidence>
<comment type="caution">
    <text evidence="2">The sequence shown here is derived from an EMBL/GenBank/DDBJ whole genome shotgun (WGS) entry which is preliminary data.</text>
</comment>